<organism evidence="2 3">
    <name type="scientific">Actinoallomurus bryophytorum</name>
    <dbReference type="NCBI Taxonomy" id="1490222"/>
    <lineage>
        <taxon>Bacteria</taxon>
        <taxon>Bacillati</taxon>
        <taxon>Actinomycetota</taxon>
        <taxon>Actinomycetes</taxon>
        <taxon>Streptosporangiales</taxon>
        <taxon>Thermomonosporaceae</taxon>
        <taxon>Actinoallomurus</taxon>
    </lineage>
</organism>
<gene>
    <name evidence="2" type="ORF">FB559_8847</name>
</gene>
<protein>
    <submittedName>
        <fullName evidence="2">Uncharacterized protein</fullName>
    </submittedName>
</protein>
<feature type="region of interest" description="Disordered" evidence="1">
    <location>
        <begin position="44"/>
        <end position="75"/>
    </location>
</feature>
<comment type="caution">
    <text evidence="2">The sequence shown here is derived from an EMBL/GenBank/DDBJ whole genome shotgun (WGS) entry which is preliminary data.</text>
</comment>
<dbReference type="EMBL" id="VFOZ01000003">
    <property type="protein sequence ID" value="TQL88228.1"/>
    <property type="molecule type" value="Genomic_DNA"/>
</dbReference>
<evidence type="ECO:0000313" key="3">
    <source>
        <dbReference type="Proteomes" id="UP000316096"/>
    </source>
</evidence>
<dbReference type="AlphaFoldDB" id="A0A543BTT3"/>
<keyword evidence="3" id="KW-1185">Reference proteome</keyword>
<feature type="compositionally biased region" description="Basic and acidic residues" evidence="1">
    <location>
        <begin position="127"/>
        <end position="143"/>
    </location>
</feature>
<feature type="region of interest" description="Disordered" evidence="1">
    <location>
        <begin position="123"/>
        <end position="143"/>
    </location>
</feature>
<dbReference type="Proteomes" id="UP000316096">
    <property type="component" value="Unassembled WGS sequence"/>
</dbReference>
<feature type="compositionally biased region" description="Low complexity" evidence="1">
    <location>
        <begin position="63"/>
        <end position="74"/>
    </location>
</feature>
<evidence type="ECO:0000256" key="1">
    <source>
        <dbReference type="SAM" id="MobiDB-lite"/>
    </source>
</evidence>
<name>A0A543BTT3_9ACTN</name>
<reference evidence="2 3" key="1">
    <citation type="submission" date="2019-06" db="EMBL/GenBank/DDBJ databases">
        <title>Sequencing the genomes of 1000 actinobacteria strains.</title>
        <authorList>
            <person name="Klenk H.-P."/>
        </authorList>
    </citation>
    <scope>NUCLEOTIDE SEQUENCE [LARGE SCALE GENOMIC DNA]</scope>
    <source>
        <strain evidence="2 3">DSM 102200</strain>
    </source>
</reference>
<sequence>MRVIARMNIGGPPGASVPMYGLDLFDQRLPTGLAELGETGHLGLRAPDVTHDAGHRPHGHLSPARTRPVTATRRMSARVRDRLVDAGARVRDELVAALSRRPGRPSGVVRRRRGRVVSEVAGVHASTAEEHGRQAARENEGVR</sequence>
<evidence type="ECO:0000313" key="2">
    <source>
        <dbReference type="EMBL" id="TQL88228.1"/>
    </source>
</evidence>
<accession>A0A543BTT3</accession>
<proteinExistence type="predicted"/>